<dbReference type="GO" id="GO:0004113">
    <property type="term" value="F:2',3'-cyclic-nucleotide 3'-phosphodiesterase activity"/>
    <property type="evidence" value="ECO:0007669"/>
    <property type="project" value="InterPro"/>
</dbReference>
<keyword evidence="4" id="KW-0436">Ligase</keyword>
<dbReference type="GO" id="GO:0016874">
    <property type="term" value="F:ligase activity"/>
    <property type="evidence" value="ECO:0007669"/>
    <property type="project" value="UniProtKB-KW"/>
</dbReference>
<dbReference type="Proteomes" id="UP000002315">
    <property type="component" value="Chromosome"/>
</dbReference>
<dbReference type="Pfam" id="PF02834">
    <property type="entry name" value="LigT_PEase"/>
    <property type="match status" value="2"/>
</dbReference>
<dbReference type="SUPFAM" id="SSF55144">
    <property type="entry name" value="LigT-like"/>
    <property type="match status" value="1"/>
</dbReference>
<accession>E3GYL9</accession>
<name>E3GYL9_METFV</name>
<feature type="active site" description="Proton donor" evidence="2">
    <location>
        <position position="40"/>
    </location>
</feature>
<dbReference type="STRING" id="523846.Mfer_0602"/>
<feature type="active site" description="Proton acceptor" evidence="2">
    <location>
        <position position="125"/>
    </location>
</feature>
<dbReference type="Gene3D" id="3.90.1140.10">
    <property type="entry name" value="Cyclic phosphodiesterase"/>
    <property type="match status" value="1"/>
</dbReference>
<dbReference type="PANTHER" id="PTHR35561:SF1">
    <property type="entry name" value="RNA 2',3'-CYCLIC PHOSPHODIESTERASE"/>
    <property type="match status" value="1"/>
</dbReference>
<keyword evidence="5" id="KW-1185">Reference proteome</keyword>
<protein>
    <recommendedName>
        <fullName evidence="2">RNA 2',3'-cyclic phosphodiesterase</fullName>
        <shortName evidence="2">RNA 2',3'-CPDase</shortName>
        <ecNumber evidence="2">3.1.4.58</ecNumber>
    </recommendedName>
</protein>
<dbReference type="KEGG" id="mfv:Mfer_0602"/>
<gene>
    <name evidence="4" type="ordered locus">Mfer_0602</name>
</gene>
<dbReference type="InterPro" id="IPR004175">
    <property type="entry name" value="RNA_CPDase"/>
</dbReference>
<comment type="catalytic activity">
    <reaction evidence="2">
        <text>a 3'-end 2',3'-cyclophospho-ribonucleotide-RNA + H2O = a 3'-end 2'-phospho-ribonucleotide-RNA + H(+)</text>
        <dbReference type="Rhea" id="RHEA:11828"/>
        <dbReference type="Rhea" id="RHEA-COMP:10464"/>
        <dbReference type="Rhea" id="RHEA-COMP:17353"/>
        <dbReference type="ChEBI" id="CHEBI:15377"/>
        <dbReference type="ChEBI" id="CHEBI:15378"/>
        <dbReference type="ChEBI" id="CHEBI:83064"/>
        <dbReference type="ChEBI" id="CHEBI:173113"/>
        <dbReference type="EC" id="3.1.4.58"/>
    </reaction>
</comment>
<comment type="similarity">
    <text evidence="2">Belongs to the 2H phosphoesterase superfamily. ThpR family.</text>
</comment>
<dbReference type="HOGENOM" id="CLU_081251_3_4_2"/>
<dbReference type="EMBL" id="CP002278">
    <property type="protein sequence ID" value="ADP77401.1"/>
    <property type="molecule type" value="Genomic_DNA"/>
</dbReference>
<evidence type="ECO:0000256" key="2">
    <source>
        <dbReference type="HAMAP-Rule" id="MF_01940"/>
    </source>
</evidence>
<dbReference type="OrthoDB" id="44091at2157"/>
<feature type="short sequence motif" description="HXTX 1" evidence="2">
    <location>
        <begin position="40"/>
        <end position="43"/>
    </location>
</feature>
<dbReference type="PANTHER" id="PTHR35561">
    <property type="entry name" value="RNA 2',3'-CYCLIC PHOSPHODIESTERASE"/>
    <property type="match status" value="1"/>
</dbReference>
<proteinExistence type="inferred from homology"/>
<feature type="short sequence motif" description="HXTX 2" evidence="2">
    <location>
        <begin position="125"/>
        <end position="128"/>
    </location>
</feature>
<feature type="domain" description="Phosphoesterase HXTX" evidence="3">
    <location>
        <begin position="98"/>
        <end position="174"/>
    </location>
</feature>
<evidence type="ECO:0000256" key="1">
    <source>
        <dbReference type="ARBA" id="ARBA00022801"/>
    </source>
</evidence>
<dbReference type="HAMAP" id="MF_01940">
    <property type="entry name" value="RNA_CPDase"/>
    <property type="match status" value="1"/>
</dbReference>
<reference evidence="4 5" key="1">
    <citation type="journal article" date="2010" name="Stand. Genomic Sci.">
        <title>Complete genome sequence of Methanothermus fervidus type strain (V24S).</title>
        <authorList>
            <person name="Anderson I."/>
            <person name="Djao O.D."/>
            <person name="Misra M."/>
            <person name="Chertkov O."/>
            <person name="Nolan M."/>
            <person name="Lucas S."/>
            <person name="Lapidus A."/>
            <person name="Del Rio T.G."/>
            <person name="Tice H."/>
            <person name="Cheng J.F."/>
            <person name="Tapia R."/>
            <person name="Han C."/>
            <person name="Goodwin L."/>
            <person name="Pitluck S."/>
            <person name="Liolios K."/>
            <person name="Ivanova N."/>
            <person name="Mavromatis K."/>
            <person name="Mikhailova N."/>
            <person name="Pati A."/>
            <person name="Brambilla E."/>
            <person name="Chen A."/>
            <person name="Palaniappan K."/>
            <person name="Land M."/>
            <person name="Hauser L."/>
            <person name="Chang Y.J."/>
            <person name="Jeffries C.D."/>
            <person name="Sikorski J."/>
            <person name="Spring S."/>
            <person name="Rohde M."/>
            <person name="Eichinger K."/>
            <person name="Huber H."/>
            <person name="Wirth R."/>
            <person name="Goker M."/>
            <person name="Detter J.C."/>
            <person name="Woyke T."/>
            <person name="Bristow J."/>
            <person name="Eisen J.A."/>
            <person name="Markowitz V."/>
            <person name="Hugenholtz P."/>
            <person name="Klenk H.P."/>
            <person name="Kyrpides N.C."/>
        </authorList>
    </citation>
    <scope>NUCLEOTIDE SEQUENCE [LARGE SCALE GENOMIC DNA]</scope>
    <source>
        <strain evidence="5">ATCC 43054 / DSM 2088 / JCM 10308 / V24 S</strain>
    </source>
</reference>
<sequence length="184" mass="21654">MRTFLAIDLDSELHQKVIEIQKKLKETKADIKFVTPENLHFTLKFFGNIDEKQLNEISNIVKKSIEDFHEFELHLKGIGVFPNKKYIRVIWIGVDNPEYFIKLQKKLDIEFNKIGFDLERDYVPHLTIGRVKTARNKDRLIKKINELENVTVGSMKVKELSLKKSILRPEGPKYKDLQIFTLSK</sequence>
<dbReference type="NCBIfam" id="TIGR02258">
    <property type="entry name" value="2_5_ligase"/>
    <property type="match status" value="1"/>
</dbReference>
<evidence type="ECO:0000259" key="3">
    <source>
        <dbReference type="Pfam" id="PF02834"/>
    </source>
</evidence>
<dbReference type="EC" id="3.1.4.58" evidence="2"/>
<organism evidence="4 5">
    <name type="scientific">Methanothermus fervidus (strain ATCC 43054 / DSM 2088 / JCM 10308 / V24 S)</name>
    <dbReference type="NCBI Taxonomy" id="523846"/>
    <lineage>
        <taxon>Archaea</taxon>
        <taxon>Methanobacteriati</taxon>
        <taxon>Methanobacteriota</taxon>
        <taxon>Methanomada group</taxon>
        <taxon>Methanobacteria</taxon>
        <taxon>Methanobacteriales</taxon>
        <taxon>Methanothermaceae</taxon>
        <taxon>Methanothermus</taxon>
    </lineage>
</organism>
<keyword evidence="1 2" id="KW-0378">Hydrolase</keyword>
<evidence type="ECO:0000313" key="5">
    <source>
        <dbReference type="Proteomes" id="UP000002315"/>
    </source>
</evidence>
<comment type="function">
    <text evidence="2">Hydrolyzes RNA 2',3'-cyclic phosphodiester to an RNA 2'-phosphomonoester.</text>
</comment>
<dbReference type="GO" id="GO:0008664">
    <property type="term" value="F:RNA 2',3'-cyclic 3'-phosphodiesterase activity"/>
    <property type="evidence" value="ECO:0007669"/>
    <property type="project" value="UniProtKB-EC"/>
</dbReference>
<dbReference type="AlphaFoldDB" id="E3GYL9"/>
<evidence type="ECO:0000313" key="4">
    <source>
        <dbReference type="EMBL" id="ADP77401.1"/>
    </source>
</evidence>
<dbReference type="InterPro" id="IPR009097">
    <property type="entry name" value="Cyclic_Pdiesterase"/>
</dbReference>
<feature type="domain" description="Phosphoesterase HXTX" evidence="3">
    <location>
        <begin position="7"/>
        <end position="91"/>
    </location>
</feature>
<dbReference type="InterPro" id="IPR014051">
    <property type="entry name" value="Phosphoesterase_HXTX"/>
</dbReference>